<dbReference type="InterPro" id="IPR024572">
    <property type="entry name" value="RcnB"/>
</dbReference>
<dbReference type="Pfam" id="PF11776">
    <property type="entry name" value="RcnB"/>
    <property type="match status" value="1"/>
</dbReference>
<dbReference type="AlphaFoldDB" id="A0A238ZM34"/>
<feature type="chain" id="PRO_5012398882" evidence="2">
    <location>
        <begin position="32"/>
        <end position="193"/>
    </location>
</feature>
<evidence type="ECO:0000256" key="1">
    <source>
        <dbReference type="SAM" id="MobiDB-lite"/>
    </source>
</evidence>
<accession>A0A238ZM34</accession>
<protein>
    <submittedName>
        <fullName evidence="3">Nickel/cobalt transporter regulator</fullName>
    </submittedName>
</protein>
<sequence>MSSTLRQRGKLSMAVMALLAATTFASISVWAAPPDNHGNGNGHGNANNGHGAGKGNQGQGQGKNKNRDYQGKDYGAREREGVERHGNVDIRFSNDQRVVIHDYYRDQFKTGHCPPGLAKKNNGCMPPGQAKKWRIGYPLPRDVIYYDLPSVIIGRLDPPPAGYRYVRVAADILLIAIGTGMVIDAIDDLSNMY</sequence>
<name>A0A238ZM34_9PROT</name>
<dbReference type="RefSeq" id="WP_089375464.1">
    <property type="nucleotide sequence ID" value="NZ_FZOA01000005.1"/>
</dbReference>
<gene>
    <name evidence="3" type="ORF">SAMN05192560_1348</name>
</gene>
<proteinExistence type="predicted"/>
<dbReference type="Proteomes" id="UP000198305">
    <property type="component" value="Unassembled WGS sequence"/>
</dbReference>
<dbReference type="Gene3D" id="3.10.450.160">
    <property type="entry name" value="inner membrane protein cigr"/>
    <property type="match status" value="1"/>
</dbReference>
<keyword evidence="2" id="KW-0732">Signal</keyword>
<organism evidence="3 4">
    <name type="scientific">Methylobacillus rhizosphaerae</name>
    <dbReference type="NCBI Taxonomy" id="551994"/>
    <lineage>
        <taxon>Bacteria</taxon>
        <taxon>Pseudomonadati</taxon>
        <taxon>Pseudomonadota</taxon>
        <taxon>Betaproteobacteria</taxon>
        <taxon>Nitrosomonadales</taxon>
        <taxon>Methylophilaceae</taxon>
        <taxon>Methylobacillus</taxon>
    </lineage>
</organism>
<evidence type="ECO:0000313" key="4">
    <source>
        <dbReference type="Proteomes" id="UP000198305"/>
    </source>
</evidence>
<feature type="region of interest" description="Disordered" evidence="1">
    <location>
        <begin position="35"/>
        <end position="87"/>
    </location>
</feature>
<reference evidence="4" key="1">
    <citation type="submission" date="2017-06" db="EMBL/GenBank/DDBJ databases">
        <authorList>
            <person name="Varghese N."/>
            <person name="Submissions S."/>
        </authorList>
    </citation>
    <scope>NUCLEOTIDE SEQUENCE [LARGE SCALE GENOMIC DNA]</scope>
    <source>
        <strain evidence="4">Ca-68</strain>
    </source>
</reference>
<evidence type="ECO:0000256" key="2">
    <source>
        <dbReference type="SAM" id="SignalP"/>
    </source>
</evidence>
<keyword evidence="4" id="KW-1185">Reference proteome</keyword>
<feature type="compositionally biased region" description="Basic and acidic residues" evidence="1">
    <location>
        <begin position="65"/>
        <end position="87"/>
    </location>
</feature>
<dbReference type="EMBL" id="FZOA01000005">
    <property type="protein sequence ID" value="SNR84232.1"/>
    <property type="molecule type" value="Genomic_DNA"/>
</dbReference>
<dbReference type="OrthoDB" id="5432438at2"/>
<feature type="signal peptide" evidence="2">
    <location>
        <begin position="1"/>
        <end position="31"/>
    </location>
</feature>
<evidence type="ECO:0000313" key="3">
    <source>
        <dbReference type="EMBL" id="SNR84232.1"/>
    </source>
</evidence>
<feature type="compositionally biased region" description="Gly residues" evidence="1">
    <location>
        <begin position="50"/>
        <end position="61"/>
    </location>
</feature>